<gene>
    <name evidence="18" type="ORF">QTP70_013388</name>
</gene>
<evidence type="ECO:0000256" key="4">
    <source>
        <dbReference type="ARBA" id="ARBA00022475"/>
    </source>
</evidence>
<name>A0AAE0VBT1_9TELE</name>
<evidence type="ECO:0000313" key="19">
    <source>
        <dbReference type="Proteomes" id="UP001274896"/>
    </source>
</evidence>
<feature type="domain" description="G-protein coupled receptors family 1 profile" evidence="17">
    <location>
        <begin position="124"/>
        <end position="379"/>
    </location>
</feature>
<sequence>MLTPRLVLGHLEVIKTTYPVPADSLQKNGDQMEHVTEQLASTVQTWVDPVSVARTLGMRFGIQPGCTYRTRLTLGSTLVKILDEASDCSVIYKLQDFDRMVCREDFNLLLPVTYIVVLVVGLLLNLIAMYVIVFRIKHWSPNTIYMINLTVCDTLYILTLPFLIYYHLTKKNWPFTEAFCKLIRFLFYTNLYGSILFLTCINVHRYIVICHPVRSLGWVNPRRARYVSVLVWVVVLIFQAPVLYFSRIKNGNTSICTDTTTEDLFENFLHYSSVISVIFFLIPFGLVIVCNSLIVNKLIQPSTVGGAISQRSRQKSVKMIAIVMLVFIICFVPFHFTRSLNYIFRLMGVNCKLRDGSRVAYKISRALASINSCTDPILYFMAGQGFRRSLPKMKKGQRTEEYKGVSNSQSD</sequence>
<evidence type="ECO:0000256" key="15">
    <source>
        <dbReference type="SAM" id="MobiDB-lite"/>
    </source>
</evidence>
<dbReference type="AlphaFoldDB" id="A0AAE0VBT1"/>
<keyword evidence="11" id="KW-1015">Disulfide bond</keyword>
<accession>A0AAE0VBT1</accession>
<keyword evidence="19" id="KW-1185">Reference proteome</keyword>
<evidence type="ECO:0000256" key="12">
    <source>
        <dbReference type="ARBA" id="ARBA00023170"/>
    </source>
</evidence>
<dbReference type="GO" id="GO:0005886">
    <property type="term" value="C:plasma membrane"/>
    <property type="evidence" value="ECO:0007669"/>
    <property type="project" value="UniProtKB-SubCell"/>
</dbReference>
<dbReference type="PRINTS" id="PR01066">
    <property type="entry name" value="P2Y4PRNOCPTR"/>
</dbReference>
<keyword evidence="9" id="KW-1064">Adaptive immunity</keyword>
<evidence type="ECO:0000256" key="8">
    <source>
        <dbReference type="ARBA" id="ARBA00023040"/>
    </source>
</evidence>
<feature type="transmembrane region" description="Helical" evidence="16">
    <location>
        <begin position="185"/>
        <end position="208"/>
    </location>
</feature>
<dbReference type="PANTHER" id="PTHR24231:SF17">
    <property type="entry name" value="P2Y PURINOCEPTOR 2"/>
    <property type="match status" value="1"/>
</dbReference>
<dbReference type="GO" id="GO:0030321">
    <property type="term" value="P:transepithelial chloride transport"/>
    <property type="evidence" value="ECO:0007669"/>
    <property type="project" value="InterPro"/>
</dbReference>
<evidence type="ECO:0000256" key="10">
    <source>
        <dbReference type="ARBA" id="ARBA00023136"/>
    </source>
</evidence>
<keyword evidence="13 14" id="KW-0807">Transducer</keyword>
<dbReference type="PRINTS" id="PR00237">
    <property type="entry name" value="GPCRRHODOPSN"/>
</dbReference>
<evidence type="ECO:0000259" key="17">
    <source>
        <dbReference type="PROSITE" id="PS50262"/>
    </source>
</evidence>
<dbReference type="Pfam" id="PF00001">
    <property type="entry name" value="7tm_1"/>
    <property type="match status" value="1"/>
</dbReference>
<dbReference type="InterPro" id="IPR017452">
    <property type="entry name" value="GPCR_Rhodpsn_7TM"/>
</dbReference>
<keyword evidence="4" id="KW-1003">Cell membrane</keyword>
<feature type="transmembrane region" description="Helical" evidence="16">
    <location>
        <begin position="108"/>
        <end position="133"/>
    </location>
</feature>
<dbReference type="GO" id="GO:0045030">
    <property type="term" value="F:G protein-coupled UTP receptor activity"/>
    <property type="evidence" value="ECO:0007669"/>
    <property type="project" value="TreeGrafter"/>
</dbReference>
<evidence type="ECO:0000256" key="6">
    <source>
        <dbReference type="ARBA" id="ARBA00022859"/>
    </source>
</evidence>
<evidence type="ECO:0000256" key="7">
    <source>
        <dbReference type="ARBA" id="ARBA00022989"/>
    </source>
</evidence>
<dbReference type="PROSITE" id="PS50262">
    <property type="entry name" value="G_PROTEIN_RECEP_F1_2"/>
    <property type="match status" value="1"/>
</dbReference>
<dbReference type="PANTHER" id="PTHR24231">
    <property type="entry name" value="PURINOCEPTOR-RELATED G-PROTEIN COUPLED RECEPTOR"/>
    <property type="match status" value="1"/>
</dbReference>
<comment type="similarity">
    <text evidence="14">Belongs to the G-protein coupled receptor 1 family.</text>
</comment>
<keyword evidence="5 14" id="KW-0812">Transmembrane</keyword>
<feature type="transmembrane region" description="Helical" evidence="16">
    <location>
        <begin position="268"/>
        <end position="295"/>
    </location>
</feature>
<feature type="transmembrane region" description="Helical" evidence="16">
    <location>
        <begin position="229"/>
        <end position="248"/>
    </location>
</feature>
<evidence type="ECO:0000256" key="9">
    <source>
        <dbReference type="ARBA" id="ARBA00023130"/>
    </source>
</evidence>
<evidence type="ECO:0000313" key="18">
    <source>
        <dbReference type="EMBL" id="KAK3548540.1"/>
    </source>
</evidence>
<dbReference type="GO" id="GO:0031686">
    <property type="term" value="F:A1 adenosine receptor binding"/>
    <property type="evidence" value="ECO:0007669"/>
    <property type="project" value="TreeGrafter"/>
</dbReference>
<evidence type="ECO:0000256" key="2">
    <source>
        <dbReference type="ARBA" id="ARBA00021855"/>
    </source>
</evidence>
<evidence type="ECO:0000256" key="14">
    <source>
        <dbReference type="RuleBase" id="RU000688"/>
    </source>
</evidence>
<proteinExistence type="inferred from homology"/>
<dbReference type="PRINTS" id="PR01157">
    <property type="entry name" value="P2YPURNOCPTR"/>
</dbReference>
<dbReference type="PROSITE" id="PS00237">
    <property type="entry name" value="G_PROTEIN_RECEP_F1_1"/>
    <property type="match status" value="1"/>
</dbReference>
<dbReference type="Proteomes" id="UP001274896">
    <property type="component" value="Unassembled WGS sequence"/>
</dbReference>
<evidence type="ECO:0000256" key="13">
    <source>
        <dbReference type="ARBA" id="ARBA00023224"/>
    </source>
</evidence>
<comment type="subcellular location">
    <subcellularLocation>
        <location evidence="1">Cell membrane</location>
        <topology evidence="1">Multi-pass membrane protein</topology>
    </subcellularLocation>
</comment>
<dbReference type="EMBL" id="JAUCMX010000004">
    <property type="protein sequence ID" value="KAK3548540.1"/>
    <property type="molecule type" value="Genomic_DNA"/>
</dbReference>
<dbReference type="GO" id="GO:0045028">
    <property type="term" value="F:G protein-coupled purinergic nucleotide receptor activity"/>
    <property type="evidence" value="ECO:0007669"/>
    <property type="project" value="InterPro"/>
</dbReference>
<feature type="transmembrane region" description="Helical" evidence="16">
    <location>
        <begin position="316"/>
        <end position="336"/>
    </location>
</feature>
<dbReference type="Gene3D" id="1.20.1070.10">
    <property type="entry name" value="Rhodopsin 7-helix transmembrane proteins"/>
    <property type="match status" value="1"/>
</dbReference>
<protein>
    <recommendedName>
        <fullName evidence="2">P2Y purinoceptor 2</fullName>
    </recommendedName>
    <alternativeName>
        <fullName evidence="3">P2Y purinoceptor 4</fullName>
    </alternativeName>
</protein>
<dbReference type="InterPro" id="IPR000276">
    <property type="entry name" value="GPCR_Rhodpsn"/>
</dbReference>
<evidence type="ECO:0000256" key="1">
    <source>
        <dbReference type="ARBA" id="ARBA00004651"/>
    </source>
</evidence>
<keyword evidence="6" id="KW-0391">Immunity</keyword>
<evidence type="ECO:0000256" key="5">
    <source>
        <dbReference type="ARBA" id="ARBA00022692"/>
    </source>
</evidence>
<organism evidence="18 19">
    <name type="scientific">Hemibagrus guttatus</name>
    <dbReference type="NCBI Taxonomy" id="175788"/>
    <lineage>
        <taxon>Eukaryota</taxon>
        <taxon>Metazoa</taxon>
        <taxon>Chordata</taxon>
        <taxon>Craniata</taxon>
        <taxon>Vertebrata</taxon>
        <taxon>Euteleostomi</taxon>
        <taxon>Actinopterygii</taxon>
        <taxon>Neopterygii</taxon>
        <taxon>Teleostei</taxon>
        <taxon>Ostariophysi</taxon>
        <taxon>Siluriformes</taxon>
        <taxon>Bagridae</taxon>
        <taxon>Hemibagrus</taxon>
    </lineage>
</organism>
<feature type="transmembrane region" description="Helical" evidence="16">
    <location>
        <begin position="145"/>
        <end position="165"/>
    </location>
</feature>
<dbReference type="GO" id="GO:0002250">
    <property type="term" value="P:adaptive immune response"/>
    <property type="evidence" value="ECO:0007669"/>
    <property type="project" value="UniProtKB-KW"/>
</dbReference>
<keyword evidence="8 14" id="KW-0297">G-protein coupled receptor</keyword>
<evidence type="ECO:0000256" key="3">
    <source>
        <dbReference type="ARBA" id="ARBA00021864"/>
    </source>
</evidence>
<dbReference type="FunFam" id="1.20.1070.10:FF:000017">
    <property type="entry name" value="lysophosphatidic acid receptor 4"/>
    <property type="match status" value="1"/>
</dbReference>
<comment type="caution">
    <text evidence="18">The sequence shown here is derived from an EMBL/GenBank/DDBJ whole genome shotgun (WGS) entry which is preliminary data.</text>
</comment>
<keyword evidence="10 16" id="KW-0472">Membrane</keyword>
<feature type="region of interest" description="Disordered" evidence="15">
    <location>
        <begin position="392"/>
        <end position="411"/>
    </location>
</feature>
<evidence type="ECO:0000256" key="11">
    <source>
        <dbReference type="ARBA" id="ARBA00023157"/>
    </source>
</evidence>
<keyword evidence="7 16" id="KW-1133">Transmembrane helix</keyword>
<evidence type="ECO:0000256" key="16">
    <source>
        <dbReference type="SAM" id="Phobius"/>
    </source>
</evidence>
<dbReference type="SUPFAM" id="SSF81321">
    <property type="entry name" value="Family A G protein-coupled receptor-like"/>
    <property type="match status" value="1"/>
</dbReference>
<keyword evidence="12 14" id="KW-0675">Receptor</keyword>
<dbReference type="InterPro" id="IPR000018">
    <property type="entry name" value="P2Y4"/>
</dbReference>
<reference evidence="18" key="1">
    <citation type="submission" date="2023-06" db="EMBL/GenBank/DDBJ databases">
        <title>Male Hemibagrus guttatus genome.</title>
        <authorList>
            <person name="Bian C."/>
        </authorList>
    </citation>
    <scope>NUCLEOTIDE SEQUENCE</scope>
    <source>
        <strain evidence="18">Male_cb2023</strain>
        <tissue evidence="18">Muscle</tissue>
    </source>
</reference>